<evidence type="ECO:0000313" key="1">
    <source>
        <dbReference type="EMBL" id="KAL1552716.1"/>
    </source>
</evidence>
<accession>A0ABD1HCJ7</accession>
<dbReference type="SUPFAM" id="SSF81383">
    <property type="entry name" value="F-box domain"/>
    <property type="match status" value="1"/>
</dbReference>
<dbReference type="SUPFAM" id="SSF52047">
    <property type="entry name" value="RNI-like"/>
    <property type="match status" value="1"/>
</dbReference>
<name>A0ABD1HCJ7_SALDI</name>
<keyword evidence="2" id="KW-1185">Reference proteome</keyword>
<dbReference type="PANTHER" id="PTHR31293">
    <property type="entry name" value="RNI-LIKE SUPERFAMILY PROTEIN"/>
    <property type="match status" value="1"/>
</dbReference>
<sequence length="444" mass="51985">MANQERIDLSLEVSPVANYTGEVAADDIPEEMIHRIQSFMDARLAARSTVLSKSWHRAWFTRPDLDFRDQDFRSRLIEFPAFAINTLQRYEVLELRIYTFRLDMVSIGDHRLAKELIIKAIKLGATNLTLRIRRDCRHTLFSLPNEVLYSETLAGLSTCECAINLQFGKNEVSWSNLKTLTLSHGVTHGDLFLDLIWKCPSLENITLYKTVSFPTLSNEQRRLSLSCENIIKLHKLKSLQLIGLDNRDYIFRHDLWPKFPWLKELVIEDADSSYDWRGLRICSPSLELITLYMYCNKITNGVFDVPNIRKFRVVGVHLLELDEFKTSSNREWESDIHVDCYPFNASWFYSLSKLLRMLSSSRISLSVYMTYPHDVQHFLYTGDGLPIPVVEKLMISSYPPVFFAFLRAMFFSCRPNLIFVDVRFMREVDLEAAFRQLHYRPIFW</sequence>
<protein>
    <submittedName>
        <fullName evidence="1">Uncharacterized protein</fullName>
    </submittedName>
</protein>
<dbReference type="EMBL" id="JBEAFC010000006">
    <property type="protein sequence ID" value="KAL1552716.1"/>
    <property type="molecule type" value="Genomic_DNA"/>
</dbReference>
<evidence type="ECO:0000313" key="2">
    <source>
        <dbReference type="Proteomes" id="UP001567538"/>
    </source>
</evidence>
<dbReference type="Gene3D" id="3.80.10.10">
    <property type="entry name" value="Ribonuclease Inhibitor"/>
    <property type="match status" value="1"/>
</dbReference>
<dbReference type="PANTHER" id="PTHR31293:SF12">
    <property type="entry name" value="RNI-LIKE SUPERFAMILY PROTEIN"/>
    <property type="match status" value="1"/>
</dbReference>
<dbReference type="Proteomes" id="UP001567538">
    <property type="component" value="Unassembled WGS sequence"/>
</dbReference>
<organism evidence="1 2">
    <name type="scientific">Salvia divinorum</name>
    <name type="common">Maria pastora</name>
    <name type="synonym">Diviner's sage</name>
    <dbReference type="NCBI Taxonomy" id="28513"/>
    <lineage>
        <taxon>Eukaryota</taxon>
        <taxon>Viridiplantae</taxon>
        <taxon>Streptophyta</taxon>
        <taxon>Embryophyta</taxon>
        <taxon>Tracheophyta</taxon>
        <taxon>Spermatophyta</taxon>
        <taxon>Magnoliopsida</taxon>
        <taxon>eudicotyledons</taxon>
        <taxon>Gunneridae</taxon>
        <taxon>Pentapetalae</taxon>
        <taxon>asterids</taxon>
        <taxon>lamiids</taxon>
        <taxon>Lamiales</taxon>
        <taxon>Lamiaceae</taxon>
        <taxon>Nepetoideae</taxon>
        <taxon>Mentheae</taxon>
        <taxon>Salviinae</taxon>
        <taxon>Salvia</taxon>
        <taxon>Salvia subgen. Calosphace</taxon>
    </lineage>
</organism>
<dbReference type="InterPro" id="IPR055294">
    <property type="entry name" value="FBL60-like"/>
</dbReference>
<reference evidence="1 2" key="1">
    <citation type="submission" date="2024-06" db="EMBL/GenBank/DDBJ databases">
        <title>A chromosome level genome sequence of Diviner's sage (Salvia divinorum).</title>
        <authorList>
            <person name="Ford S.A."/>
            <person name="Ro D.-K."/>
            <person name="Ness R.W."/>
            <person name="Phillips M.A."/>
        </authorList>
    </citation>
    <scope>NUCLEOTIDE SEQUENCE [LARGE SCALE GENOMIC DNA]</scope>
    <source>
        <strain evidence="1">SAF-2024a</strain>
        <tissue evidence="1">Leaf</tissue>
    </source>
</reference>
<dbReference type="AlphaFoldDB" id="A0ABD1HCJ7"/>
<proteinExistence type="predicted"/>
<dbReference type="InterPro" id="IPR032675">
    <property type="entry name" value="LRR_dom_sf"/>
</dbReference>
<comment type="caution">
    <text evidence="1">The sequence shown here is derived from an EMBL/GenBank/DDBJ whole genome shotgun (WGS) entry which is preliminary data.</text>
</comment>
<gene>
    <name evidence="1" type="ORF">AAHA92_13482</name>
</gene>
<dbReference type="InterPro" id="IPR036047">
    <property type="entry name" value="F-box-like_dom_sf"/>
</dbReference>